<keyword evidence="1" id="KW-1133">Transmembrane helix</keyword>
<dbReference type="Proteomes" id="UP001060325">
    <property type="component" value="Chromosome"/>
</dbReference>
<reference evidence="2" key="1">
    <citation type="submission" date="2022-07" db="EMBL/GenBank/DDBJ databases">
        <title>Complete genome of CX2.</title>
        <authorList>
            <person name="Cao G."/>
        </authorList>
    </citation>
    <scope>NUCLEOTIDE SEQUENCE</scope>
    <source>
        <strain evidence="2">CX2</strain>
    </source>
</reference>
<dbReference type="EMBL" id="CP101462">
    <property type="protein sequence ID" value="UTT41678.1"/>
    <property type="molecule type" value="Genomic_DNA"/>
</dbReference>
<gene>
    <name evidence="2" type="ORF">NMQ00_08890</name>
</gene>
<keyword evidence="1" id="KW-0472">Membrane</keyword>
<accession>A0ABY5FJN9</accession>
<evidence type="ECO:0000313" key="3">
    <source>
        <dbReference type="Proteomes" id="UP001060325"/>
    </source>
</evidence>
<organism evidence="2 3">
    <name type="scientific">Exiguobacterium aurantiacum</name>
    <dbReference type="NCBI Taxonomy" id="33987"/>
    <lineage>
        <taxon>Bacteria</taxon>
        <taxon>Bacillati</taxon>
        <taxon>Bacillota</taxon>
        <taxon>Bacilli</taxon>
        <taxon>Bacillales</taxon>
        <taxon>Bacillales Family XII. Incertae Sedis</taxon>
        <taxon>Exiguobacterium</taxon>
    </lineage>
</organism>
<evidence type="ECO:0000256" key="1">
    <source>
        <dbReference type="SAM" id="Phobius"/>
    </source>
</evidence>
<protein>
    <submittedName>
        <fullName evidence="2">Uncharacterized protein</fullName>
    </submittedName>
</protein>
<feature type="transmembrane region" description="Helical" evidence="1">
    <location>
        <begin position="6"/>
        <end position="24"/>
    </location>
</feature>
<name>A0ABY5FJN9_9BACL</name>
<sequence>MDLETILIIVLGITFVVLVSIRAVRNLQWVRFGEAFGKQGEALLDDYTYLTEQGITCRVEHGLPTGRLFRPLAKNLDDRVALFVHRKDAQQARQLLK</sequence>
<proteinExistence type="predicted"/>
<evidence type="ECO:0000313" key="2">
    <source>
        <dbReference type="EMBL" id="UTT41678.1"/>
    </source>
</evidence>
<keyword evidence="1" id="KW-0812">Transmembrane</keyword>
<keyword evidence="3" id="KW-1185">Reference proteome</keyword>
<dbReference type="RefSeq" id="WP_255176418.1">
    <property type="nucleotide sequence ID" value="NZ_CP101462.1"/>
</dbReference>